<dbReference type="InterPro" id="IPR035911">
    <property type="entry name" value="MurE/MurF_N"/>
</dbReference>
<dbReference type="NCBIfam" id="TIGR01085">
    <property type="entry name" value="murE"/>
    <property type="match status" value="1"/>
</dbReference>
<name>A0ABM7MS97_9BURK</name>
<dbReference type="Proteomes" id="UP000824366">
    <property type="component" value="Chromosome"/>
</dbReference>
<comment type="function">
    <text evidence="2">Catalyzes the addition of meso-diaminopimelic acid to the nucleotide precursor UDP-N-acetylmuramoyl-L-alanyl-D-glutamate (UMAG) in the biosynthesis of bacterial cell-wall peptidoglycan.</text>
</comment>
<dbReference type="InterPro" id="IPR036615">
    <property type="entry name" value="Mur_ligase_C_dom_sf"/>
</dbReference>
<keyword evidence="2 3" id="KW-0961">Cell wall biogenesis/degradation</keyword>
<keyword evidence="2" id="KW-0963">Cytoplasm</keyword>
<keyword evidence="7" id="KW-1185">Reference proteome</keyword>
<organism evidence="6 7">
    <name type="scientific">Rhodoferax lithotrophicus</name>
    <dbReference type="NCBI Taxonomy" id="2798804"/>
    <lineage>
        <taxon>Bacteria</taxon>
        <taxon>Pseudomonadati</taxon>
        <taxon>Pseudomonadota</taxon>
        <taxon>Betaproteobacteria</taxon>
        <taxon>Burkholderiales</taxon>
        <taxon>Comamonadaceae</taxon>
        <taxon>Rhodoferax</taxon>
    </lineage>
</organism>
<keyword evidence="2 6" id="KW-0436">Ligase</keyword>
<feature type="domain" description="Mur ligase central" evidence="5">
    <location>
        <begin position="108"/>
        <end position="319"/>
    </location>
</feature>
<gene>
    <name evidence="2" type="primary">murE</name>
    <name evidence="6" type="ORF">MIZ03_4164</name>
</gene>
<dbReference type="HAMAP" id="MF_00208">
    <property type="entry name" value="MurE"/>
    <property type="match status" value="1"/>
</dbReference>
<feature type="binding site" evidence="2">
    <location>
        <position position="27"/>
    </location>
    <ligand>
        <name>UDP-N-acetyl-alpha-D-muramoyl-L-alanyl-D-glutamate</name>
        <dbReference type="ChEBI" id="CHEBI:83900"/>
    </ligand>
</feature>
<dbReference type="PANTHER" id="PTHR23135">
    <property type="entry name" value="MUR LIGASE FAMILY MEMBER"/>
    <property type="match status" value="1"/>
</dbReference>
<comment type="subcellular location">
    <subcellularLocation>
        <location evidence="2 3">Cytoplasm</location>
    </subcellularLocation>
</comment>
<feature type="binding site" evidence="2">
    <location>
        <begin position="110"/>
        <end position="116"/>
    </location>
    <ligand>
        <name>ATP</name>
        <dbReference type="ChEBI" id="CHEBI:30616"/>
    </ligand>
</feature>
<dbReference type="InterPro" id="IPR005761">
    <property type="entry name" value="UDP-N-AcMur-Glu-dNH2Pim_ligase"/>
</dbReference>
<evidence type="ECO:0000256" key="1">
    <source>
        <dbReference type="ARBA" id="ARBA00005898"/>
    </source>
</evidence>
<feature type="binding site" evidence="2">
    <location>
        <position position="191"/>
    </location>
    <ligand>
        <name>UDP-N-acetyl-alpha-D-muramoyl-L-alanyl-D-glutamate</name>
        <dbReference type="ChEBI" id="CHEBI:83900"/>
    </ligand>
</feature>
<feature type="binding site" evidence="2">
    <location>
        <position position="183"/>
    </location>
    <ligand>
        <name>UDP-N-acetyl-alpha-D-muramoyl-L-alanyl-D-glutamate</name>
        <dbReference type="ChEBI" id="CHEBI:83900"/>
    </ligand>
</feature>
<keyword evidence="2" id="KW-0067">ATP-binding</keyword>
<evidence type="ECO:0000256" key="2">
    <source>
        <dbReference type="HAMAP-Rule" id="MF_00208"/>
    </source>
</evidence>
<evidence type="ECO:0000256" key="3">
    <source>
        <dbReference type="RuleBase" id="RU004135"/>
    </source>
</evidence>
<keyword evidence="2 3" id="KW-0131">Cell cycle</keyword>
<dbReference type="Gene3D" id="3.40.1390.10">
    <property type="entry name" value="MurE/MurF, N-terminal domain"/>
    <property type="match status" value="1"/>
</dbReference>
<dbReference type="RefSeq" id="WP_223905153.1">
    <property type="nucleotide sequence ID" value="NZ_AP024238.1"/>
</dbReference>
<dbReference type="GO" id="GO:0016874">
    <property type="term" value="F:ligase activity"/>
    <property type="evidence" value="ECO:0007669"/>
    <property type="project" value="UniProtKB-KW"/>
</dbReference>
<dbReference type="Pfam" id="PF08245">
    <property type="entry name" value="Mur_ligase_M"/>
    <property type="match status" value="1"/>
</dbReference>
<keyword evidence="2 3" id="KW-0132">Cell division</keyword>
<dbReference type="EMBL" id="AP024238">
    <property type="protein sequence ID" value="BCO29249.1"/>
    <property type="molecule type" value="Genomic_DNA"/>
</dbReference>
<dbReference type="Gene3D" id="3.90.190.20">
    <property type="entry name" value="Mur ligase, C-terminal domain"/>
    <property type="match status" value="1"/>
</dbReference>
<evidence type="ECO:0000313" key="6">
    <source>
        <dbReference type="EMBL" id="BCO29249.1"/>
    </source>
</evidence>
<dbReference type="InterPro" id="IPR013221">
    <property type="entry name" value="Mur_ligase_cen"/>
</dbReference>
<keyword evidence="2" id="KW-0547">Nucleotide-binding</keyword>
<feature type="binding site" evidence="2">
    <location>
        <begin position="418"/>
        <end position="421"/>
    </location>
    <ligand>
        <name>meso-2,6-diaminopimelate</name>
        <dbReference type="ChEBI" id="CHEBI:57791"/>
    </ligand>
</feature>
<feature type="modified residue" description="N6-carboxylysine" evidence="2">
    <location>
        <position position="223"/>
    </location>
</feature>
<dbReference type="InterPro" id="IPR036565">
    <property type="entry name" value="Mur-like_cat_sf"/>
</dbReference>
<feature type="binding site" evidence="2">
    <location>
        <position position="394"/>
    </location>
    <ligand>
        <name>meso-2,6-diaminopimelate</name>
        <dbReference type="ChEBI" id="CHEBI:57791"/>
    </ligand>
</feature>
<feature type="binding site" evidence="2">
    <location>
        <position position="469"/>
    </location>
    <ligand>
        <name>meso-2,6-diaminopimelate</name>
        <dbReference type="ChEBI" id="CHEBI:57791"/>
    </ligand>
</feature>
<sequence>MPTQLHAPEQAVAWLRSRITGVIRTDSRQVGPGDGFLAWPGAAVDARVHVAAALAAGARACLVEHRGSEAFAFTDERVATYLNLKQDCGQISSVWFAQPSAQLAVLAVTGTNGKTSSTWWLAQALSNLKHFTPIPCGVVGTLGIGIPPHVVSTGLTTPDPLALQAAFAGFVAQGHQACAIEASSIGIEEHRLDGTQIHTAVLTNLTQDHLDYHGDMSRYGAAKTRLFAWSGLRAAVINVDDPFGQALAKQLAQTQPALDLWTLSMAETPATTTRLQAQDIRYEPLGVTFDVVEGTQRLSLTTQLIGAYNIANVLGVIAAMRSLGVPLAAAAEACQHLTPVPGRMECVSVPGHALVAVDYAHTPDALAKALEALQPLARARGGQLWCVFGCGGDRDTRKRPLMGAVAATHAQHVVVTSDNPRSESPDAIISQILLGLTGVTGVQVEADRARAITQTLTQAAANDVVLLAGKGHEDYQEIAGQRLHFSDIEQVRAAIGGCPANSPQEVHT</sequence>
<keyword evidence="2" id="KW-0460">Magnesium</keyword>
<dbReference type="PANTHER" id="PTHR23135:SF4">
    <property type="entry name" value="UDP-N-ACETYLMURAMOYL-L-ALANYL-D-GLUTAMATE--2,6-DIAMINOPIMELATE LIGASE MURE HOMOLOG, CHLOROPLASTIC"/>
    <property type="match status" value="1"/>
</dbReference>
<keyword evidence="2 3" id="KW-0573">Peptidoglycan synthesis</keyword>
<comment type="pathway">
    <text evidence="2 3">Cell wall biogenesis; peptidoglycan biosynthesis.</text>
</comment>
<reference evidence="6 7" key="1">
    <citation type="journal article" date="2021" name="Microbiol. Spectr.">
        <title>A Single Bacterium Capable of Oxidation and Reduction of Iron at Circumneutral pH.</title>
        <authorList>
            <person name="Kato S."/>
            <person name="Ohkuma M."/>
        </authorList>
    </citation>
    <scope>NUCLEOTIDE SEQUENCE [LARGE SCALE GENOMIC DNA]</scope>
    <source>
        <strain evidence="6 7">MIZ03</strain>
    </source>
</reference>
<dbReference type="SUPFAM" id="SSF63418">
    <property type="entry name" value="MurE/MurF N-terminal domain"/>
    <property type="match status" value="1"/>
</dbReference>
<feature type="binding site" evidence="2">
    <location>
        <begin position="156"/>
        <end position="157"/>
    </location>
    <ligand>
        <name>UDP-N-acetyl-alpha-D-muramoyl-L-alanyl-D-glutamate</name>
        <dbReference type="ChEBI" id="CHEBI:83900"/>
    </ligand>
</feature>
<keyword evidence="2 3" id="KW-0133">Cell shape</keyword>
<dbReference type="Pfam" id="PF02875">
    <property type="entry name" value="Mur_ligase_C"/>
    <property type="match status" value="1"/>
</dbReference>
<feature type="binding site" evidence="2">
    <location>
        <position position="473"/>
    </location>
    <ligand>
        <name>meso-2,6-diaminopimelate</name>
        <dbReference type="ChEBI" id="CHEBI:57791"/>
    </ligand>
</feature>
<dbReference type="Gene3D" id="3.40.1190.10">
    <property type="entry name" value="Mur-like, catalytic domain"/>
    <property type="match status" value="1"/>
</dbReference>
<protein>
    <recommendedName>
        <fullName evidence="2">UDP-N-acetylmuramoyl-L-alanyl-D-glutamate--2,6-diaminopimelate ligase</fullName>
        <ecNumber evidence="2">6.3.2.13</ecNumber>
    </recommendedName>
    <alternativeName>
        <fullName evidence="2">Meso-A2pm-adding enzyme</fullName>
    </alternativeName>
    <alternativeName>
        <fullName evidence="2">Meso-diaminopimelate-adding enzyme</fullName>
    </alternativeName>
    <alternativeName>
        <fullName evidence="2">UDP-MurNAc-L-Ala-D-Glu:meso-diaminopimelate ligase</fullName>
    </alternativeName>
    <alternativeName>
        <fullName evidence="2">UDP-MurNAc-tripeptide synthetase</fullName>
    </alternativeName>
    <alternativeName>
        <fullName evidence="2">UDP-N-acetylmuramyl-tripeptide synthetase</fullName>
    </alternativeName>
</protein>
<dbReference type="SUPFAM" id="SSF53244">
    <property type="entry name" value="MurD-like peptide ligases, peptide-binding domain"/>
    <property type="match status" value="1"/>
</dbReference>
<dbReference type="InterPro" id="IPR004101">
    <property type="entry name" value="Mur_ligase_C"/>
</dbReference>
<feature type="domain" description="Mur ligase C-terminal" evidence="4">
    <location>
        <begin position="342"/>
        <end position="471"/>
    </location>
</feature>
<proteinExistence type="inferred from homology"/>
<comment type="caution">
    <text evidence="2">Lacks conserved residue(s) required for the propagation of feature annotation.</text>
</comment>
<evidence type="ECO:0000313" key="7">
    <source>
        <dbReference type="Proteomes" id="UP000824366"/>
    </source>
</evidence>
<comment type="PTM">
    <text evidence="2">Carboxylation is probably crucial for Mg(2+) binding and, consequently, for the gamma-phosphate positioning of ATP.</text>
</comment>
<accession>A0ABM7MS97</accession>
<comment type="similarity">
    <text evidence="1 2">Belongs to the MurCDEF family. MurE subfamily.</text>
</comment>
<dbReference type="NCBIfam" id="NF001126">
    <property type="entry name" value="PRK00139.1-4"/>
    <property type="match status" value="1"/>
</dbReference>
<evidence type="ECO:0000259" key="5">
    <source>
        <dbReference type="Pfam" id="PF08245"/>
    </source>
</evidence>
<comment type="catalytic activity">
    <reaction evidence="2">
        <text>UDP-N-acetyl-alpha-D-muramoyl-L-alanyl-D-glutamate + meso-2,6-diaminopimelate + ATP = UDP-N-acetyl-alpha-D-muramoyl-L-alanyl-gamma-D-glutamyl-meso-2,6-diaminopimelate + ADP + phosphate + H(+)</text>
        <dbReference type="Rhea" id="RHEA:23676"/>
        <dbReference type="ChEBI" id="CHEBI:15378"/>
        <dbReference type="ChEBI" id="CHEBI:30616"/>
        <dbReference type="ChEBI" id="CHEBI:43474"/>
        <dbReference type="ChEBI" id="CHEBI:57791"/>
        <dbReference type="ChEBI" id="CHEBI:83900"/>
        <dbReference type="ChEBI" id="CHEBI:83905"/>
        <dbReference type="ChEBI" id="CHEBI:456216"/>
        <dbReference type="EC" id="6.3.2.13"/>
    </reaction>
</comment>
<dbReference type="EC" id="6.3.2.13" evidence="2"/>
<feature type="short sequence motif" description="Meso-diaminopimelate recognition motif" evidence="2">
    <location>
        <begin position="418"/>
        <end position="421"/>
    </location>
</feature>
<dbReference type="SUPFAM" id="SSF53623">
    <property type="entry name" value="MurD-like peptide ligases, catalytic domain"/>
    <property type="match status" value="1"/>
</dbReference>
<evidence type="ECO:0000259" key="4">
    <source>
        <dbReference type="Pfam" id="PF02875"/>
    </source>
</evidence>
<comment type="cofactor">
    <cofactor evidence="2">
        <name>Mg(2+)</name>
        <dbReference type="ChEBI" id="CHEBI:18420"/>
    </cofactor>
</comment>